<evidence type="ECO:0000313" key="4">
    <source>
        <dbReference type="Proteomes" id="UP000193467"/>
    </source>
</evidence>
<comment type="caution">
    <text evidence="3">The sequence shown here is derived from an EMBL/GenBank/DDBJ whole genome shotgun (WGS) entry which is preliminary data.</text>
</comment>
<dbReference type="InParanoid" id="A0A1Y2F749"/>
<dbReference type="Pfam" id="PF19026">
    <property type="entry name" value="UBA_HYPK"/>
    <property type="match status" value="1"/>
</dbReference>
<dbReference type="Proteomes" id="UP000193467">
    <property type="component" value="Unassembled WGS sequence"/>
</dbReference>
<evidence type="ECO:0000313" key="3">
    <source>
        <dbReference type="EMBL" id="ORY79713.1"/>
    </source>
</evidence>
<dbReference type="AlphaFoldDB" id="A0A1Y2F749"/>
<evidence type="ECO:0000256" key="1">
    <source>
        <dbReference type="SAM" id="MobiDB-lite"/>
    </source>
</evidence>
<reference evidence="3 4" key="1">
    <citation type="submission" date="2016-07" db="EMBL/GenBank/DDBJ databases">
        <title>Pervasive Adenine N6-methylation of Active Genes in Fungi.</title>
        <authorList>
            <consortium name="DOE Joint Genome Institute"/>
            <person name="Mondo S.J."/>
            <person name="Dannebaum R.O."/>
            <person name="Kuo R.C."/>
            <person name="Labutti K."/>
            <person name="Haridas S."/>
            <person name="Kuo A."/>
            <person name="Salamov A."/>
            <person name="Ahrendt S.R."/>
            <person name="Lipzen A."/>
            <person name="Sullivan W."/>
            <person name="Andreopoulos W.B."/>
            <person name="Clum A."/>
            <person name="Lindquist E."/>
            <person name="Daum C."/>
            <person name="Ramamoorthy G.K."/>
            <person name="Gryganskyi A."/>
            <person name="Culley D."/>
            <person name="Magnuson J.K."/>
            <person name="James T.Y."/>
            <person name="O'Malley M.A."/>
            <person name="Stajich J.E."/>
            <person name="Spatafora J.W."/>
            <person name="Visel A."/>
            <person name="Grigoriev I.V."/>
        </authorList>
    </citation>
    <scope>NUCLEOTIDE SEQUENCE [LARGE SCALE GENOMIC DNA]</scope>
    <source>
        <strain evidence="3 4">62-1032</strain>
    </source>
</reference>
<feature type="region of interest" description="Disordered" evidence="1">
    <location>
        <begin position="118"/>
        <end position="143"/>
    </location>
</feature>
<dbReference type="EMBL" id="MCGR01000026">
    <property type="protein sequence ID" value="ORY79713.1"/>
    <property type="molecule type" value="Genomic_DNA"/>
</dbReference>
<accession>A0A1Y2F749</accession>
<protein>
    <recommendedName>
        <fullName evidence="2">Nascent polypeptide-associated complex subunit alpha-like UBA domain-containing protein</fullName>
    </recommendedName>
</protein>
<feature type="domain" description="Nascent polypeptide-associated complex subunit alpha-like UBA" evidence="2">
    <location>
        <begin position="146"/>
        <end position="184"/>
    </location>
</feature>
<dbReference type="CDD" id="cd14361">
    <property type="entry name" value="UBA_HYPK"/>
    <property type="match status" value="1"/>
</dbReference>
<sequence>MLKAKAKAAATAAKAAKAKKAAEEAARLKAAEAAEAAAAGVPVVSTRRGAATMATRGRPAVTQYWVDHQSSQLAPNGGGILRIGYDQAAFEEGVREVILEPRGREEWEAHKRRLALGEDVQEEQEEKKVEQATEEKKVEQPAGAPVNKDHVAFIVSQLDLPDRLAKAALRRHSGDVVLALRDLTAPALLDEEAGVRSGRPAGRLVVA</sequence>
<feature type="compositionally biased region" description="Basic and acidic residues" evidence="1">
    <location>
        <begin position="125"/>
        <end position="139"/>
    </location>
</feature>
<evidence type="ECO:0000259" key="2">
    <source>
        <dbReference type="Pfam" id="PF19026"/>
    </source>
</evidence>
<proteinExistence type="predicted"/>
<gene>
    <name evidence="3" type="ORF">BCR35DRAFT_304532</name>
</gene>
<organism evidence="3 4">
    <name type="scientific">Leucosporidium creatinivorum</name>
    <dbReference type="NCBI Taxonomy" id="106004"/>
    <lineage>
        <taxon>Eukaryota</taxon>
        <taxon>Fungi</taxon>
        <taxon>Dikarya</taxon>
        <taxon>Basidiomycota</taxon>
        <taxon>Pucciniomycotina</taxon>
        <taxon>Microbotryomycetes</taxon>
        <taxon>Leucosporidiales</taxon>
        <taxon>Leucosporidium</taxon>
    </lineage>
</organism>
<name>A0A1Y2F749_9BASI</name>
<keyword evidence="4" id="KW-1185">Reference proteome</keyword>
<dbReference type="InterPro" id="IPR044034">
    <property type="entry name" value="NAC-like_UBA"/>
</dbReference>
<dbReference type="InterPro" id="IPR038922">
    <property type="entry name" value="HYPK_UBA"/>
</dbReference>
<dbReference type="OrthoDB" id="285219at2759"/>